<feature type="region of interest" description="Disordered" evidence="1">
    <location>
        <begin position="324"/>
        <end position="348"/>
    </location>
</feature>
<dbReference type="AlphaFoldDB" id="A0A1E8Q3H6"/>
<protein>
    <submittedName>
        <fullName evidence="2">Uncharacterized protein</fullName>
    </submittedName>
</protein>
<evidence type="ECO:0000313" key="2">
    <source>
        <dbReference type="EMBL" id="OFJ52560.1"/>
    </source>
</evidence>
<dbReference type="EMBL" id="MCHX01000038">
    <property type="protein sequence ID" value="OFJ52560.1"/>
    <property type="molecule type" value="Genomic_DNA"/>
</dbReference>
<gene>
    <name evidence="2" type="ORF">BEL07_17095</name>
</gene>
<feature type="compositionally biased region" description="Low complexity" evidence="1">
    <location>
        <begin position="324"/>
        <end position="333"/>
    </location>
</feature>
<dbReference type="Proteomes" id="UP000178953">
    <property type="component" value="Unassembled WGS sequence"/>
</dbReference>
<reference evidence="2 3" key="1">
    <citation type="submission" date="2016-09" db="EMBL/GenBank/DDBJ databases">
        <title>genome sequence of Mycobacterium sp. 739 SCH.</title>
        <authorList>
            <person name="Greninger A.L."/>
            <person name="Qin X."/>
            <person name="Jerome K."/>
            <person name="Vora S."/>
            <person name="Quinn K."/>
        </authorList>
    </citation>
    <scope>NUCLEOTIDE SEQUENCE [LARGE SCALE GENOMIC DNA]</scope>
    <source>
        <strain evidence="2 3">SCH</strain>
    </source>
</reference>
<evidence type="ECO:0000256" key="1">
    <source>
        <dbReference type="SAM" id="MobiDB-lite"/>
    </source>
</evidence>
<name>A0A1E8Q3H6_9MYCO</name>
<organism evidence="2 3">
    <name type="scientific">Mycolicibacterium grossiae</name>
    <dbReference type="NCBI Taxonomy" id="1552759"/>
    <lineage>
        <taxon>Bacteria</taxon>
        <taxon>Bacillati</taxon>
        <taxon>Actinomycetota</taxon>
        <taxon>Actinomycetes</taxon>
        <taxon>Mycobacteriales</taxon>
        <taxon>Mycobacteriaceae</taxon>
        <taxon>Mycolicibacterium</taxon>
    </lineage>
</organism>
<accession>A0A1E8Q3H6</accession>
<keyword evidence="3" id="KW-1185">Reference proteome</keyword>
<evidence type="ECO:0000313" key="3">
    <source>
        <dbReference type="Proteomes" id="UP000178953"/>
    </source>
</evidence>
<sequence>MVTTEAHDVVVMLGREDAERLDGRIRRLAESARAQLVKVAELVEEAKQGRIHEALGYKSWPAYLMDALGGRLQLPGEDRLEVVAYLAGEGMSTRAIASVTGVSKSTVANDLSQVSSGWTPGPDAGVQELDTSSSDAAVEVLPPSETITTVDGKSFKREKSKPKSAPVVTPRKVVERIAPRLDGMVMAIDGLDPAEVDGDAVREKVDVIRDAVGKLTTFIDKVSPPKPVEVAAESESGRKVQIPTAFRRNVGEALELLKAVDRLRMDPRWDKAADRFKTEDRISVGVLLTLVSELHKTLGGDGMPVTGDPLEGFVEATDEQLAALSAPSPTPASGRPSPASMPRRKEAV</sequence>
<proteinExistence type="predicted"/>
<comment type="caution">
    <text evidence="2">The sequence shown here is derived from an EMBL/GenBank/DDBJ whole genome shotgun (WGS) entry which is preliminary data.</text>
</comment>